<keyword evidence="3" id="KW-1185">Reference proteome</keyword>
<name>A0AAW1JM04_SAPOF</name>
<organism evidence="2 3">
    <name type="scientific">Saponaria officinalis</name>
    <name type="common">Common soapwort</name>
    <name type="synonym">Lychnis saponaria</name>
    <dbReference type="NCBI Taxonomy" id="3572"/>
    <lineage>
        <taxon>Eukaryota</taxon>
        <taxon>Viridiplantae</taxon>
        <taxon>Streptophyta</taxon>
        <taxon>Embryophyta</taxon>
        <taxon>Tracheophyta</taxon>
        <taxon>Spermatophyta</taxon>
        <taxon>Magnoliopsida</taxon>
        <taxon>eudicotyledons</taxon>
        <taxon>Gunneridae</taxon>
        <taxon>Pentapetalae</taxon>
        <taxon>Caryophyllales</taxon>
        <taxon>Caryophyllaceae</taxon>
        <taxon>Caryophylleae</taxon>
        <taxon>Saponaria</taxon>
    </lineage>
</organism>
<protein>
    <submittedName>
        <fullName evidence="2">Uncharacterized protein</fullName>
    </submittedName>
</protein>
<reference evidence="2" key="1">
    <citation type="submission" date="2024-03" db="EMBL/GenBank/DDBJ databases">
        <title>WGS assembly of Saponaria officinalis var. Norfolk2.</title>
        <authorList>
            <person name="Jenkins J."/>
            <person name="Shu S."/>
            <person name="Grimwood J."/>
            <person name="Barry K."/>
            <person name="Goodstein D."/>
            <person name="Schmutz J."/>
            <person name="Leebens-Mack J."/>
            <person name="Osbourn A."/>
        </authorList>
    </citation>
    <scope>NUCLEOTIDE SEQUENCE [LARGE SCALE GENOMIC DNA]</scope>
    <source>
        <strain evidence="2">JIC</strain>
    </source>
</reference>
<accession>A0AAW1JM04</accession>
<dbReference type="Proteomes" id="UP001443914">
    <property type="component" value="Unassembled WGS sequence"/>
</dbReference>
<gene>
    <name evidence="2" type="ORF">RND81_07G035700</name>
</gene>
<proteinExistence type="predicted"/>
<evidence type="ECO:0000313" key="2">
    <source>
        <dbReference type="EMBL" id="KAK9705139.1"/>
    </source>
</evidence>
<comment type="caution">
    <text evidence="2">The sequence shown here is derived from an EMBL/GenBank/DDBJ whole genome shotgun (WGS) entry which is preliminary data.</text>
</comment>
<evidence type="ECO:0000313" key="3">
    <source>
        <dbReference type="Proteomes" id="UP001443914"/>
    </source>
</evidence>
<keyword evidence="1" id="KW-0732">Signal</keyword>
<evidence type="ECO:0000256" key="1">
    <source>
        <dbReference type="SAM" id="SignalP"/>
    </source>
</evidence>
<feature type="chain" id="PRO_5043754950" evidence="1">
    <location>
        <begin position="22"/>
        <end position="88"/>
    </location>
</feature>
<dbReference type="AlphaFoldDB" id="A0AAW1JM04"/>
<dbReference type="EMBL" id="JBDFQZ010000007">
    <property type="protein sequence ID" value="KAK9705139.1"/>
    <property type="molecule type" value="Genomic_DNA"/>
</dbReference>
<sequence>MSKGLILIALHRLPFIPLVSPATDPCHPNIASCFSKGHQPPPQPTDVHTLIGLLEYPHALADLQGEKSCANTLHPSPYNLSSNPYSRI</sequence>
<feature type="signal peptide" evidence="1">
    <location>
        <begin position="1"/>
        <end position="21"/>
    </location>
</feature>